<dbReference type="SUPFAM" id="SSF53756">
    <property type="entry name" value="UDP-Glycosyltransferase/glycogen phosphorylase"/>
    <property type="match status" value="1"/>
</dbReference>
<evidence type="ECO:0000256" key="3">
    <source>
        <dbReference type="ARBA" id="ARBA00012544"/>
    </source>
</evidence>
<dbReference type="GO" id="GO:0015020">
    <property type="term" value="F:glucuronosyltransferase activity"/>
    <property type="evidence" value="ECO:0007669"/>
    <property type="project" value="UniProtKB-EC"/>
</dbReference>
<keyword evidence="8" id="KW-0472">Membrane</keyword>
<feature type="non-terminal residue" evidence="10">
    <location>
        <position position="277"/>
    </location>
</feature>
<dbReference type="InterPro" id="IPR002213">
    <property type="entry name" value="UDP_glucos_trans"/>
</dbReference>
<evidence type="ECO:0000256" key="7">
    <source>
        <dbReference type="ARBA" id="ARBA00022729"/>
    </source>
</evidence>
<dbReference type="EMBL" id="WBMW01000019">
    <property type="protein sequence ID" value="NXC37609.1"/>
    <property type="molecule type" value="Genomic_DNA"/>
</dbReference>
<dbReference type="Pfam" id="PF00201">
    <property type="entry name" value="UDPGT"/>
    <property type="match status" value="1"/>
</dbReference>
<gene>
    <name evidence="10" type="primary">Ugt1a9_0</name>
    <name evidence="10" type="ORF">PENPIL_R01489</name>
</gene>
<dbReference type="Proteomes" id="UP000613066">
    <property type="component" value="Unassembled WGS sequence"/>
</dbReference>
<keyword evidence="9" id="KW-0325">Glycoprotein</keyword>
<keyword evidence="4" id="KW-0328">Glycosyltransferase</keyword>
<reference evidence="10" key="1">
    <citation type="submission" date="2019-09" db="EMBL/GenBank/DDBJ databases">
        <title>Bird 10,000 Genomes (B10K) Project - Family phase.</title>
        <authorList>
            <person name="Zhang G."/>
        </authorList>
    </citation>
    <scope>NUCLEOTIDE SEQUENCE</scope>
    <source>
        <strain evidence="10">B10K-DU-001-08</strain>
        <tissue evidence="10">Muscle</tissue>
    </source>
</reference>
<name>A0A851N2V1_9GALL</name>
<keyword evidence="7" id="KW-0732">Signal</keyword>
<comment type="subcellular location">
    <subcellularLocation>
        <location evidence="1">Membrane</location>
        <topology evidence="1">Single-pass membrane protein</topology>
    </subcellularLocation>
</comment>
<dbReference type="GO" id="GO:0016020">
    <property type="term" value="C:membrane"/>
    <property type="evidence" value="ECO:0007669"/>
    <property type="project" value="UniProtKB-SubCell"/>
</dbReference>
<dbReference type="PANTHER" id="PTHR48043:SF161">
    <property type="entry name" value="UDP GLUCURONOSYLTRANSFERASE FAMILY 1 MEMBER A1"/>
    <property type="match status" value="1"/>
</dbReference>
<keyword evidence="8" id="KW-1133">Transmembrane helix</keyword>
<evidence type="ECO:0000256" key="9">
    <source>
        <dbReference type="ARBA" id="ARBA00023180"/>
    </source>
</evidence>
<keyword evidence="6" id="KW-0812">Transmembrane</keyword>
<evidence type="ECO:0000256" key="4">
    <source>
        <dbReference type="ARBA" id="ARBA00022676"/>
    </source>
</evidence>
<comment type="caution">
    <text evidence="10">The sequence shown here is derived from an EMBL/GenBank/DDBJ whole genome shotgun (WGS) entry which is preliminary data.</text>
</comment>
<feature type="non-terminal residue" evidence="10">
    <location>
        <position position="1"/>
    </location>
</feature>
<dbReference type="Gene3D" id="3.40.50.2000">
    <property type="entry name" value="Glycogen Phosphorylase B"/>
    <property type="match status" value="1"/>
</dbReference>
<keyword evidence="5 10" id="KW-0808">Transferase</keyword>
<dbReference type="InterPro" id="IPR050271">
    <property type="entry name" value="UDP-glycosyltransferase"/>
</dbReference>
<dbReference type="OrthoDB" id="5835829at2759"/>
<dbReference type="FunFam" id="3.40.50.2000:FF:000066">
    <property type="entry name" value="UDP-glucuronosyltransferase 1-1"/>
    <property type="match status" value="1"/>
</dbReference>
<sequence>AWIFILLIPGLSEGGKLLVVPMVGSHWLSMKEVVQKLAERGHEVVVLKPEVSWHTGDKDDHAYTVKTYPGSTKLEELEDAFKLFADAHLKDMPFPLRVLEFYKYYVIVFEAFFLQCRELFNSTETLRYLNQSGFDAVLTDPFFMCGAIVANYFSLPHVFFMRGMPCNLHYEAAQCPSPLSYIPRTFSFHSDRMTFFQRVGNALISFLELWYCNGYYHDALKLSSEVLQRDVTLTDLLSSASVSLMRFDFVFEYPRPVMPDMVFIGGINCAQKKPLPQ</sequence>
<organism evidence="10 11">
    <name type="scientific">Penelope pileata</name>
    <dbReference type="NCBI Taxonomy" id="1118817"/>
    <lineage>
        <taxon>Eukaryota</taxon>
        <taxon>Metazoa</taxon>
        <taxon>Chordata</taxon>
        <taxon>Craniata</taxon>
        <taxon>Vertebrata</taxon>
        <taxon>Euteleostomi</taxon>
        <taxon>Archelosauria</taxon>
        <taxon>Archosauria</taxon>
        <taxon>Dinosauria</taxon>
        <taxon>Saurischia</taxon>
        <taxon>Theropoda</taxon>
        <taxon>Coelurosauria</taxon>
        <taxon>Aves</taxon>
        <taxon>Neognathae</taxon>
        <taxon>Galloanserae</taxon>
        <taxon>Galliformes</taxon>
        <taxon>Cracidae</taxon>
        <taxon>Penelope</taxon>
    </lineage>
</organism>
<dbReference type="PANTHER" id="PTHR48043">
    <property type="entry name" value="EG:EG0003.4 PROTEIN-RELATED"/>
    <property type="match status" value="1"/>
</dbReference>
<dbReference type="EC" id="2.4.1.17" evidence="3"/>
<proteinExistence type="inferred from homology"/>
<evidence type="ECO:0000256" key="1">
    <source>
        <dbReference type="ARBA" id="ARBA00004167"/>
    </source>
</evidence>
<dbReference type="AlphaFoldDB" id="A0A851N2V1"/>
<evidence type="ECO:0000313" key="11">
    <source>
        <dbReference type="Proteomes" id="UP000613066"/>
    </source>
</evidence>
<accession>A0A851N2V1</accession>
<evidence type="ECO:0000256" key="2">
    <source>
        <dbReference type="ARBA" id="ARBA00009995"/>
    </source>
</evidence>
<comment type="similarity">
    <text evidence="2">Belongs to the UDP-glycosyltransferase family.</text>
</comment>
<evidence type="ECO:0000256" key="8">
    <source>
        <dbReference type="ARBA" id="ARBA00022989"/>
    </source>
</evidence>
<evidence type="ECO:0000313" key="10">
    <source>
        <dbReference type="EMBL" id="NXC37609.1"/>
    </source>
</evidence>
<evidence type="ECO:0000256" key="5">
    <source>
        <dbReference type="ARBA" id="ARBA00022679"/>
    </source>
</evidence>
<keyword evidence="11" id="KW-1185">Reference proteome</keyword>
<protein>
    <recommendedName>
        <fullName evidence="3">glucuronosyltransferase</fullName>
        <ecNumber evidence="3">2.4.1.17</ecNumber>
    </recommendedName>
</protein>
<evidence type="ECO:0000256" key="6">
    <source>
        <dbReference type="ARBA" id="ARBA00022692"/>
    </source>
</evidence>